<comment type="caution">
    <text evidence="2">The sequence shown here is derived from an EMBL/GenBank/DDBJ whole genome shotgun (WGS) entry which is preliminary data.</text>
</comment>
<protein>
    <submittedName>
        <fullName evidence="2">DUF4293 domain-containing protein</fullName>
    </submittedName>
</protein>
<evidence type="ECO:0000256" key="1">
    <source>
        <dbReference type="SAM" id="Phobius"/>
    </source>
</evidence>
<proteinExistence type="predicted"/>
<feature type="transmembrane region" description="Helical" evidence="1">
    <location>
        <begin position="88"/>
        <end position="108"/>
    </location>
</feature>
<dbReference type="Pfam" id="PF14126">
    <property type="entry name" value="DUF4293"/>
    <property type="match status" value="1"/>
</dbReference>
<gene>
    <name evidence="2" type="ORF">H9626_03055</name>
</gene>
<dbReference type="InterPro" id="IPR025635">
    <property type="entry name" value="DUF4293"/>
</dbReference>
<reference evidence="2 3" key="1">
    <citation type="submission" date="2020-08" db="EMBL/GenBank/DDBJ databases">
        <title>A Genomic Blueprint of the Chicken Gut Microbiome.</title>
        <authorList>
            <person name="Gilroy R."/>
            <person name="Ravi A."/>
            <person name="Getino M."/>
            <person name="Pursley I."/>
            <person name="Horton D.L."/>
            <person name="Alikhan N.-F."/>
            <person name="Baker D."/>
            <person name="Gharbi K."/>
            <person name="Hall N."/>
            <person name="Watson M."/>
            <person name="Adriaenssens E.M."/>
            <person name="Foster-Nyarko E."/>
            <person name="Jarju S."/>
            <person name="Secka A."/>
            <person name="Antonio M."/>
            <person name="Oren A."/>
            <person name="Chaudhuri R."/>
            <person name="La Ragione R.M."/>
            <person name="Hildebrand F."/>
            <person name="Pallen M.J."/>
        </authorList>
    </citation>
    <scope>NUCLEOTIDE SEQUENCE [LARGE SCALE GENOMIC DNA]</scope>
    <source>
        <strain evidence="2 3">Sa1YUN3</strain>
    </source>
</reference>
<name>A0ABR8V8U8_9BACT</name>
<dbReference type="RefSeq" id="WP_178255874.1">
    <property type="nucleotide sequence ID" value="NZ_JACSPQ010000001.1"/>
</dbReference>
<keyword evidence="1" id="KW-0472">Membrane</keyword>
<accession>A0ABR8V8U8</accession>
<evidence type="ECO:0000313" key="2">
    <source>
        <dbReference type="EMBL" id="MBD8001194.1"/>
    </source>
</evidence>
<keyword evidence="1" id="KW-0812">Transmembrane</keyword>
<keyword evidence="1" id="KW-1133">Transmembrane helix</keyword>
<dbReference type="Proteomes" id="UP000616346">
    <property type="component" value="Unassembled WGS sequence"/>
</dbReference>
<feature type="transmembrane region" description="Helical" evidence="1">
    <location>
        <begin position="54"/>
        <end position="76"/>
    </location>
</feature>
<organism evidence="2 3">
    <name type="scientific">Phocaeicola faecium</name>
    <dbReference type="NCBI Taxonomy" id="2762213"/>
    <lineage>
        <taxon>Bacteria</taxon>
        <taxon>Pseudomonadati</taxon>
        <taxon>Bacteroidota</taxon>
        <taxon>Bacteroidia</taxon>
        <taxon>Bacteroidales</taxon>
        <taxon>Bacteroidaceae</taxon>
        <taxon>Phocaeicola</taxon>
    </lineage>
</organism>
<sequence>MIQRIQTVYLLIVAILSVVMMFLPVGSFVGADYSVPPVEFTNLAVVAADGTANYAPWALFVLLVAIAVISAVTIFLYKKRMLQIRLTVFNCVLLVGYYATLITFVFMLKGDCRYVPSWTVCLPFVSLVLSWLAIRAIGKDEMLVKAYERLR</sequence>
<evidence type="ECO:0000313" key="3">
    <source>
        <dbReference type="Proteomes" id="UP000616346"/>
    </source>
</evidence>
<feature type="transmembrane region" description="Helical" evidence="1">
    <location>
        <begin position="7"/>
        <end position="34"/>
    </location>
</feature>
<keyword evidence="3" id="KW-1185">Reference proteome</keyword>
<feature type="transmembrane region" description="Helical" evidence="1">
    <location>
        <begin position="114"/>
        <end position="134"/>
    </location>
</feature>
<dbReference type="EMBL" id="JACSPQ010000001">
    <property type="protein sequence ID" value="MBD8001194.1"/>
    <property type="molecule type" value="Genomic_DNA"/>
</dbReference>